<organism evidence="1 2">
    <name type="scientific">Brassica cretica</name>
    <name type="common">Mustard</name>
    <dbReference type="NCBI Taxonomy" id="69181"/>
    <lineage>
        <taxon>Eukaryota</taxon>
        <taxon>Viridiplantae</taxon>
        <taxon>Streptophyta</taxon>
        <taxon>Embryophyta</taxon>
        <taxon>Tracheophyta</taxon>
        <taxon>Spermatophyta</taxon>
        <taxon>Magnoliopsida</taxon>
        <taxon>eudicotyledons</taxon>
        <taxon>Gunneridae</taxon>
        <taxon>Pentapetalae</taxon>
        <taxon>rosids</taxon>
        <taxon>malvids</taxon>
        <taxon>Brassicales</taxon>
        <taxon>Brassicaceae</taxon>
        <taxon>Brassiceae</taxon>
        <taxon>Brassica</taxon>
    </lineage>
</organism>
<dbReference type="AlphaFoldDB" id="A0A8S9J5A1"/>
<evidence type="ECO:0000313" key="1">
    <source>
        <dbReference type="EMBL" id="KAF2577059.1"/>
    </source>
</evidence>
<gene>
    <name evidence="1" type="ORF">F2Q68_00001410</name>
</gene>
<name>A0A8S9J5A1_BRACR</name>
<accession>A0A8S9J5A1</accession>
<evidence type="ECO:0000313" key="2">
    <source>
        <dbReference type="Proteomes" id="UP000712281"/>
    </source>
</evidence>
<dbReference type="Proteomes" id="UP000712281">
    <property type="component" value="Unassembled WGS sequence"/>
</dbReference>
<proteinExistence type="predicted"/>
<comment type="caution">
    <text evidence="1">The sequence shown here is derived from an EMBL/GenBank/DDBJ whole genome shotgun (WGS) entry which is preliminary data.</text>
</comment>
<reference evidence="1" key="1">
    <citation type="submission" date="2019-12" db="EMBL/GenBank/DDBJ databases">
        <title>Genome sequencing and annotation of Brassica cretica.</title>
        <authorList>
            <person name="Studholme D.J."/>
            <person name="Sarris P.F."/>
        </authorList>
    </citation>
    <scope>NUCLEOTIDE SEQUENCE</scope>
    <source>
        <strain evidence="1">PFS-001/15</strain>
        <tissue evidence="1">Leaf</tissue>
    </source>
</reference>
<protein>
    <submittedName>
        <fullName evidence="1">Uncharacterized protein</fullName>
    </submittedName>
</protein>
<dbReference type="EMBL" id="QGKW02001660">
    <property type="protein sequence ID" value="KAF2577059.1"/>
    <property type="molecule type" value="Genomic_DNA"/>
</dbReference>
<sequence>MLHFRAWAGGVDQTGTSTVAGIETMGLSGRQPCRNVMVLNQMTCNVPNCWSLLKSNKSSIAGFNRRVLHEVINTASDGGIKPLHVAALKGHRDSAVTLEFGSFCCSGHCGKWNHNRSYRCGEYSSPLCFMWRKHAMLPDMNSFGICFYELLIDKGASLAAVRSLRRTTTKSSTKVPSTFLCLPLMSVVKIDHYNGAG</sequence>